<accession>A0A149VVB6</accession>
<sequence>MSEITAIQFTQDQTRTLTGVSVETVRHWRKAIPYLSSKTGKVARFTFADLLGLAVTHELVNSFGVHIATLSAGVDSLFRLLAASGPASLDGAIVFITSIEATLYEGGVEGAGQARADDSVGTVDCQNPTAHASRNARLKSDDVAVSPRSHSEQGVSAATLQQVLAATGYLPDGQP</sequence>
<evidence type="ECO:0008006" key="3">
    <source>
        <dbReference type="Google" id="ProtNLM"/>
    </source>
</evidence>
<dbReference type="InterPro" id="IPR009061">
    <property type="entry name" value="DNA-bd_dom_put_sf"/>
</dbReference>
<protein>
    <recommendedName>
        <fullName evidence="3">HTH merR-type domain-containing protein</fullName>
    </recommendedName>
</protein>
<dbReference type="EMBL" id="LRRD01000104">
    <property type="protein sequence ID" value="KXW57163.1"/>
    <property type="molecule type" value="Genomic_DNA"/>
</dbReference>
<reference evidence="1 2" key="1">
    <citation type="submission" date="2016-01" db="EMBL/GenBank/DDBJ databases">
        <title>Genome sequence of the acidophilic iron oxidising Ferrovum strain Z-31.</title>
        <authorList>
            <person name="Poehlein A."/>
            <person name="Ullrich S.R."/>
            <person name="Schloemann M."/>
            <person name="Muehling M."/>
            <person name="Daniel R."/>
        </authorList>
    </citation>
    <scope>NUCLEOTIDE SEQUENCE [LARGE SCALE GENOMIC DNA]</scope>
    <source>
        <strain evidence="1 2">Z-31</strain>
    </source>
</reference>
<name>A0A149VVB6_9PROT</name>
<organism evidence="1 2">
    <name type="scientific">Ferrovum myxofaciens</name>
    <dbReference type="NCBI Taxonomy" id="416213"/>
    <lineage>
        <taxon>Bacteria</taxon>
        <taxon>Pseudomonadati</taxon>
        <taxon>Pseudomonadota</taxon>
        <taxon>Betaproteobacteria</taxon>
        <taxon>Ferrovales</taxon>
        <taxon>Ferrovaceae</taxon>
        <taxon>Ferrovum</taxon>
    </lineage>
</organism>
<proteinExistence type="predicted"/>
<evidence type="ECO:0000313" key="1">
    <source>
        <dbReference type="EMBL" id="KXW57163.1"/>
    </source>
</evidence>
<dbReference type="Proteomes" id="UP000075653">
    <property type="component" value="Unassembled WGS sequence"/>
</dbReference>
<dbReference type="STRING" id="1789004.FEMY_23150"/>
<keyword evidence="2" id="KW-1185">Reference proteome</keyword>
<dbReference type="AlphaFoldDB" id="A0A149VVB6"/>
<dbReference type="RefSeq" id="WP_233418451.1">
    <property type="nucleotide sequence ID" value="NZ_CP053675.1"/>
</dbReference>
<evidence type="ECO:0000313" key="2">
    <source>
        <dbReference type="Proteomes" id="UP000075653"/>
    </source>
</evidence>
<gene>
    <name evidence="1" type="ORF">FEMY_23150</name>
</gene>
<dbReference type="SUPFAM" id="SSF46955">
    <property type="entry name" value="Putative DNA-binding domain"/>
    <property type="match status" value="1"/>
</dbReference>
<comment type="caution">
    <text evidence="1">The sequence shown here is derived from an EMBL/GenBank/DDBJ whole genome shotgun (WGS) entry which is preliminary data.</text>
</comment>
<dbReference type="PATRIC" id="fig|1789004.3.peg.2440"/>